<sequence length="216" mass="25057">MPLHYNTVTPLLKSSLEKLMSEETFAPFRLVGGTNMSLRYGHRLSDDIDLFTDAEYRSLDFKIFENFLKSTFPFYDSGDQSSIVGFGRSYFVGDSAENYIKVDLMYADPFIRPIDMIGGIRMASTDDIVAMKMNVISRGGRKKDFWDIHYLLDLYPLSKMLELHKERHPWEHDDAQLLKMMTDFSVADEMTDPKCFLGNDWDMIKLDIIDRVSTIQ</sequence>
<dbReference type="KEGG" id="rbc:BN938_2544"/>
<evidence type="ECO:0000313" key="2">
    <source>
        <dbReference type="Proteomes" id="UP000027616"/>
    </source>
</evidence>
<organism evidence="1 2">
    <name type="scientific">Mucinivorans hirudinis</name>
    <dbReference type="NCBI Taxonomy" id="1433126"/>
    <lineage>
        <taxon>Bacteria</taxon>
        <taxon>Pseudomonadati</taxon>
        <taxon>Bacteroidota</taxon>
        <taxon>Bacteroidia</taxon>
        <taxon>Bacteroidales</taxon>
        <taxon>Rikenellaceae</taxon>
        <taxon>Mucinivorans</taxon>
    </lineage>
</organism>
<dbReference type="Proteomes" id="UP000027616">
    <property type="component" value="Chromosome I"/>
</dbReference>
<dbReference type="OrthoDB" id="9796281at2"/>
<dbReference type="Pfam" id="PF08843">
    <property type="entry name" value="AbiEii"/>
    <property type="match status" value="1"/>
</dbReference>
<dbReference type="InterPro" id="IPR014942">
    <property type="entry name" value="AbiEii"/>
</dbReference>
<name>A0A060REE2_9BACT</name>
<keyword evidence="2" id="KW-1185">Reference proteome</keyword>
<protein>
    <submittedName>
        <fullName evidence="1">Uncharacterized protein aq_aa25</fullName>
    </submittedName>
</protein>
<reference evidence="1 2" key="1">
    <citation type="journal article" date="2015" name="Genome Announc.">
        <title>Complete Genome Sequence of the Novel Leech Symbiont Mucinivorans hirudinis M3T.</title>
        <authorList>
            <person name="Nelson M.C."/>
            <person name="Bomar L."/>
            <person name="Graf J."/>
        </authorList>
    </citation>
    <scope>NUCLEOTIDE SEQUENCE [LARGE SCALE GENOMIC DNA]</scope>
    <source>
        <strain evidence="2">M3</strain>
    </source>
</reference>
<dbReference type="STRING" id="1433126.BN938_2544"/>
<gene>
    <name evidence="1" type="ORF">BN938_2544</name>
</gene>
<dbReference type="EMBL" id="HG934468">
    <property type="protein sequence ID" value="CDN32614.1"/>
    <property type="molecule type" value="Genomic_DNA"/>
</dbReference>
<dbReference type="AlphaFoldDB" id="A0A060REE2"/>
<dbReference type="eggNOG" id="COG2253">
    <property type="taxonomic scope" value="Bacteria"/>
</dbReference>
<proteinExistence type="predicted"/>
<dbReference type="HOGENOM" id="CLU_106275_0_0_10"/>
<dbReference type="PATRIC" id="fig|1433126.3.peg.2519"/>
<accession>A0A060REE2</accession>
<evidence type="ECO:0000313" key="1">
    <source>
        <dbReference type="EMBL" id="CDN32614.1"/>
    </source>
</evidence>